<dbReference type="STRING" id="1888891.DSOL_3166"/>
<reference evidence="9 10" key="1">
    <citation type="submission" date="2016-09" db="EMBL/GenBank/DDBJ databases">
        <title>Complete genome of Desulfosporosinus sp. OL.</title>
        <authorList>
            <person name="Mardanov A."/>
            <person name="Beletsky A."/>
            <person name="Panova A."/>
            <person name="Karnachuk O."/>
            <person name="Ravin N."/>
        </authorList>
    </citation>
    <scope>NUCLEOTIDE SEQUENCE [LARGE SCALE GENOMIC DNA]</scope>
    <source>
        <strain evidence="9 10">OL</strain>
    </source>
</reference>
<dbReference type="RefSeq" id="WP_235838844.1">
    <property type="nucleotide sequence ID" value="NZ_MLBF01000026.1"/>
</dbReference>
<dbReference type="GO" id="GO:0005886">
    <property type="term" value="C:plasma membrane"/>
    <property type="evidence" value="ECO:0007669"/>
    <property type="project" value="UniProtKB-SubCell"/>
</dbReference>
<evidence type="ECO:0000256" key="1">
    <source>
        <dbReference type="ARBA" id="ARBA00004651"/>
    </source>
</evidence>
<sequence length="448" mass="50979">MFSGGLKDGSTGLRLKKLSSFYYLVLILGFVLSVLWVLLVRTEPVSDFEYYQRIATQIANGGQWGDTYTTVGYPIFLAPFYWLLGASTWVAKALNLVLSTLNNVLVLHILGKIGIAERLRKRIFVLFVLFPMNIYYNSNVASEILFTTLLLLGTYVYLSDIKYKYVSIGVITGLNTMLKPYFPLFALTIILTDLVWHKEFLKSFKNGVVVILLAGVVLAPWLYRNYKLTGEFTYVSNNGGIVLYINNNSQNKLSGWMPAENVENSVVNRSDYRSANPTEKNKMLSRAAKAWIVGHPREFVSLGLKRVKRTFIQYGDKNYGDIFLAFYGSGISPSLQIKWFKATELIRASVFIGGIASILSYTIMHFGLFFARENYQHREKTWYISSHSRDKGCLFLLITFYMFAGVYFLTEGQSRYAFPTVLSLTLYVVLGIEGIWSSIERILIKLRG</sequence>
<dbReference type="GO" id="GO:0009103">
    <property type="term" value="P:lipopolysaccharide biosynthetic process"/>
    <property type="evidence" value="ECO:0007669"/>
    <property type="project" value="UniProtKB-ARBA"/>
</dbReference>
<feature type="transmembrane region" description="Helical" evidence="8">
    <location>
        <begin position="392"/>
        <end position="410"/>
    </location>
</feature>
<organism evidence="9 10">
    <name type="scientific">Desulfosporosinus metallidurans</name>
    <dbReference type="NCBI Taxonomy" id="1888891"/>
    <lineage>
        <taxon>Bacteria</taxon>
        <taxon>Bacillati</taxon>
        <taxon>Bacillota</taxon>
        <taxon>Clostridia</taxon>
        <taxon>Eubacteriales</taxon>
        <taxon>Desulfitobacteriaceae</taxon>
        <taxon>Desulfosporosinus</taxon>
    </lineage>
</organism>
<keyword evidence="5 8" id="KW-0812">Transmembrane</keyword>
<feature type="transmembrane region" description="Helical" evidence="8">
    <location>
        <begin position="203"/>
        <end position="223"/>
    </location>
</feature>
<evidence type="ECO:0000256" key="3">
    <source>
        <dbReference type="ARBA" id="ARBA00022676"/>
    </source>
</evidence>
<evidence type="ECO:0000256" key="7">
    <source>
        <dbReference type="ARBA" id="ARBA00023136"/>
    </source>
</evidence>
<evidence type="ECO:0000256" key="8">
    <source>
        <dbReference type="SAM" id="Phobius"/>
    </source>
</evidence>
<keyword evidence="6 8" id="KW-1133">Transmembrane helix</keyword>
<name>A0A1Q8QS91_9FIRM</name>
<evidence type="ECO:0000256" key="4">
    <source>
        <dbReference type="ARBA" id="ARBA00022679"/>
    </source>
</evidence>
<accession>A0A1Q8QS91</accession>
<dbReference type="PANTHER" id="PTHR33908:SF11">
    <property type="entry name" value="MEMBRANE PROTEIN"/>
    <property type="match status" value="1"/>
</dbReference>
<feature type="transmembrane region" description="Helical" evidence="8">
    <location>
        <begin position="349"/>
        <end position="371"/>
    </location>
</feature>
<feature type="transmembrane region" description="Helical" evidence="8">
    <location>
        <begin position="144"/>
        <end position="161"/>
    </location>
</feature>
<dbReference type="PANTHER" id="PTHR33908">
    <property type="entry name" value="MANNOSYLTRANSFERASE YKCB-RELATED"/>
    <property type="match status" value="1"/>
</dbReference>
<evidence type="ECO:0000256" key="6">
    <source>
        <dbReference type="ARBA" id="ARBA00022989"/>
    </source>
</evidence>
<evidence type="ECO:0000256" key="2">
    <source>
        <dbReference type="ARBA" id="ARBA00022475"/>
    </source>
</evidence>
<protein>
    <submittedName>
        <fullName evidence="9">Transporter</fullName>
    </submittedName>
</protein>
<dbReference type="EMBL" id="MLBF01000026">
    <property type="protein sequence ID" value="OLN30223.1"/>
    <property type="molecule type" value="Genomic_DNA"/>
</dbReference>
<keyword evidence="10" id="KW-1185">Reference proteome</keyword>
<evidence type="ECO:0000256" key="5">
    <source>
        <dbReference type="ARBA" id="ARBA00022692"/>
    </source>
</evidence>
<gene>
    <name evidence="9" type="ORF">DSOL_3166</name>
</gene>
<dbReference type="GO" id="GO:0016763">
    <property type="term" value="F:pentosyltransferase activity"/>
    <property type="evidence" value="ECO:0007669"/>
    <property type="project" value="TreeGrafter"/>
</dbReference>
<keyword evidence="2" id="KW-1003">Cell membrane</keyword>
<evidence type="ECO:0000313" key="10">
    <source>
        <dbReference type="Proteomes" id="UP000186102"/>
    </source>
</evidence>
<evidence type="ECO:0000313" key="9">
    <source>
        <dbReference type="EMBL" id="OLN30223.1"/>
    </source>
</evidence>
<dbReference type="InterPro" id="IPR050297">
    <property type="entry name" value="LipidA_mod_glycosyltrf_83"/>
</dbReference>
<feature type="transmembrane region" description="Helical" evidence="8">
    <location>
        <begin position="416"/>
        <end position="439"/>
    </location>
</feature>
<keyword evidence="3" id="KW-0328">Glycosyltransferase</keyword>
<comment type="subcellular location">
    <subcellularLocation>
        <location evidence="1">Cell membrane</location>
        <topology evidence="1">Multi-pass membrane protein</topology>
    </subcellularLocation>
</comment>
<keyword evidence="7 8" id="KW-0472">Membrane</keyword>
<keyword evidence="4" id="KW-0808">Transferase</keyword>
<comment type="caution">
    <text evidence="9">The sequence shown here is derived from an EMBL/GenBank/DDBJ whole genome shotgun (WGS) entry which is preliminary data.</text>
</comment>
<feature type="transmembrane region" description="Helical" evidence="8">
    <location>
        <begin position="89"/>
        <end position="110"/>
    </location>
</feature>
<dbReference type="Proteomes" id="UP000186102">
    <property type="component" value="Unassembled WGS sequence"/>
</dbReference>
<dbReference type="AlphaFoldDB" id="A0A1Q8QS91"/>
<feature type="transmembrane region" description="Helical" evidence="8">
    <location>
        <begin position="21"/>
        <end position="39"/>
    </location>
</feature>
<proteinExistence type="predicted"/>